<dbReference type="GO" id="GO:0019905">
    <property type="term" value="F:syntaxin binding"/>
    <property type="evidence" value="ECO:0007669"/>
    <property type="project" value="TreeGrafter"/>
</dbReference>
<dbReference type="GO" id="GO:0005096">
    <property type="term" value="F:GTPase activator activity"/>
    <property type="evidence" value="ECO:0007669"/>
    <property type="project" value="TreeGrafter"/>
</dbReference>
<feature type="non-terminal residue" evidence="1">
    <location>
        <position position="117"/>
    </location>
</feature>
<accession>A0A1B6FFI6</accession>
<dbReference type="AlphaFoldDB" id="A0A1B6FFI6"/>
<dbReference type="PANTHER" id="PTHR10241">
    <property type="entry name" value="LETHAL 2 GIANT LARVAE PROTEIN"/>
    <property type="match status" value="1"/>
</dbReference>
<dbReference type="EMBL" id="GECZ01020803">
    <property type="protein sequence ID" value="JAS48966.1"/>
    <property type="molecule type" value="Transcribed_RNA"/>
</dbReference>
<dbReference type="GO" id="GO:0005886">
    <property type="term" value="C:plasma membrane"/>
    <property type="evidence" value="ECO:0007669"/>
    <property type="project" value="TreeGrafter"/>
</dbReference>
<sequence length="117" mass="12798">KFWDASAGNLQILYKLKTARFFEKSAASSNTATFTSDDELFSIKQIAFCAESRKLSIANAAGCVVLFSLQKNDENFDVFVVEVPVITDDDIVLEDEVEFVESSASTSKSANNGKKLA</sequence>
<evidence type="ECO:0000313" key="1">
    <source>
        <dbReference type="EMBL" id="JAS48966.1"/>
    </source>
</evidence>
<dbReference type="GO" id="GO:0031201">
    <property type="term" value="C:SNARE complex"/>
    <property type="evidence" value="ECO:0007669"/>
    <property type="project" value="TreeGrafter"/>
</dbReference>
<reference evidence="1" key="1">
    <citation type="submission" date="2015-11" db="EMBL/GenBank/DDBJ databases">
        <title>De novo transcriptome assembly of four potential Pierce s Disease insect vectors from Arizona vineyards.</title>
        <authorList>
            <person name="Tassone E.E."/>
        </authorList>
    </citation>
    <scope>NUCLEOTIDE SEQUENCE</scope>
</reference>
<proteinExistence type="predicted"/>
<gene>
    <name evidence="1" type="ORF">g.45711</name>
</gene>
<protein>
    <submittedName>
        <fullName evidence="1">Uncharacterized protein</fullName>
    </submittedName>
</protein>
<feature type="non-terminal residue" evidence="1">
    <location>
        <position position="1"/>
    </location>
</feature>
<dbReference type="GO" id="GO:0006887">
    <property type="term" value="P:exocytosis"/>
    <property type="evidence" value="ECO:0007669"/>
    <property type="project" value="TreeGrafter"/>
</dbReference>
<name>A0A1B6FFI6_9HEMI</name>
<dbReference type="PANTHER" id="PTHR10241:SF25">
    <property type="entry name" value="TOMOSYN, ISOFORM C"/>
    <property type="match status" value="1"/>
</dbReference>
<dbReference type="GO" id="GO:0045159">
    <property type="term" value="F:myosin II binding"/>
    <property type="evidence" value="ECO:0007669"/>
    <property type="project" value="TreeGrafter"/>
</dbReference>
<organism evidence="1">
    <name type="scientific">Cuerna arida</name>
    <dbReference type="NCBI Taxonomy" id="1464854"/>
    <lineage>
        <taxon>Eukaryota</taxon>
        <taxon>Metazoa</taxon>
        <taxon>Ecdysozoa</taxon>
        <taxon>Arthropoda</taxon>
        <taxon>Hexapoda</taxon>
        <taxon>Insecta</taxon>
        <taxon>Pterygota</taxon>
        <taxon>Neoptera</taxon>
        <taxon>Paraneoptera</taxon>
        <taxon>Hemiptera</taxon>
        <taxon>Auchenorrhyncha</taxon>
        <taxon>Membracoidea</taxon>
        <taxon>Cicadellidae</taxon>
        <taxon>Cicadellinae</taxon>
        <taxon>Proconiini</taxon>
        <taxon>Cuerna</taxon>
    </lineage>
</organism>
<dbReference type="GO" id="GO:0006893">
    <property type="term" value="P:Golgi to plasma membrane transport"/>
    <property type="evidence" value="ECO:0007669"/>
    <property type="project" value="TreeGrafter"/>
</dbReference>